<dbReference type="EMBL" id="JBHULU010000015">
    <property type="protein sequence ID" value="MFD2514404.1"/>
    <property type="molecule type" value="Genomic_DNA"/>
</dbReference>
<evidence type="ECO:0000256" key="6">
    <source>
        <dbReference type="ARBA" id="ARBA00022989"/>
    </source>
</evidence>
<comment type="caution">
    <text evidence="13">The sequence shown here is derived from an EMBL/GenBank/DDBJ whole genome shotgun (WGS) entry which is preliminary data.</text>
</comment>
<keyword evidence="3" id="KW-0813">Transport</keyword>
<protein>
    <submittedName>
        <fullName evidence="13">Sodium:solute symporter</fullName>
    </submittedName>
</protein>
<evidence type="ECO:0000256" key="3">
    <source>
        <dbReference type="ARBA" id="ARBA00022448"/>
    </source>
</evidence>
<evidence type="ECO:0000256" key="9">
    <source>
        <dbReference type="ARBA" id="ARBA00023136"/>
    </source>
</evidence>
<dbReference type="RefSeq" id="WP_377506931.1">
    <property type="nucleotide sequence ID" value="NZ_JBHULU010000015.1"/>
</dbReference>
<keyword evidence="6 12" id="KW-1133">Transmembrane helix</keyword>
<evidence type="ECO:0000256" key="8">
    <source>
        <dbReference type="ARBA" id="ARBA00023065"/>
    </source>
</evidence>
<dbReference type="InterPro" id="IPR051163">
    <property type="entry name" value="Sodium:Solute_Symporter_SSF"/>
</dbReference>
<sequence>MRPLDWIVLLGTLGFIVIYGVWKTRGSKDIEGYLKGDNSMKWWTIGLSIMATQASAITFLSTPGQAYEDGMRFVQFYFGLPIAMVIISITVIPIFYRLNVFTAYEFLENRFDLKTRSLAALLFLVQRGLAAGITIYAPAIILSTMLGWSLTVTNLIIGILVIVYTMSGGTRAVSVTQKQQMAVMMGGMIIAGIMVVSYLPANVGLGDAVAVAGKMGKMNVVDFSFDWDDRYNFWSGLTGGLFLALSYFGTDQSQVARYLGGKSIGESRLGLIFNGLLKIPMQFLILFIGVMVFVFYQFNQPPVFFNEAAKNKVYGTAYEPELRELETEYSSLFEQKQEAVQGLVAALKTENEAAISIAEGSVTALTAAEKGVREEVKGLIKQAVPEAETRDTDYVFISFVMKYLPVGLVGLLLAVIFSAAMSSTASELNALASTTVVDIYKRSVNQKGDPTHYLNASKLFTVAWGVIAIIFATYASLLDNLIQAVNIIGSIFYGTILGIFLVAFYFKRIKGNAVFFAAILAELVVLYCHFYTEIAFLWFNVIGCVCVILFGFILEGLIGKKKKELVTR</sequence>
<accession>A0ABW5IMD7</accession>
<feature type="transmembrane region" description="Helical" evidence="12">
    <location>
        <begin position="147"/>
        <end position="169"/>
    </location>
</feature>
<evidence type="ECO:0000256" key="12">
    <source>
        <dbReference type="SAM" id="Phobius"/>
    </source>
</evidence>
<evidence type="ECO:0000256" key="5">
    <source>
        <dbReference type="ARBA" id="ARBA00022692"/>
    </source>
</evidence>
<name>A0ABW5IMD7_9BACT</name>
<dbReference type="PANTHER" id="PTHR42985:SF47">
    <property type="entry name" value="INTEGRAL MEMBRANE TRANSPORT PROTEIN"/>
    <property type="match status" value="1"/>
</dbReference>
<keyword evidence="10" id="KW-0739">Sodium transport</keyword>
<proteinExistence type="inferred from homology"/>
<feature type="transmembrane region" description="Helical" evidence="12">
    <location>
        <begin position="117"/>
        <end position="141"/>
    </location>
</feature>
<keyword evidence="4" id="KW-1003">Cell membrane</keyword>
<evidence type="ECO:0000256" key="11">
    <source>
        <dbReference type="RuleBase" id="RU362091"/>
    </source>
</evidence>
<comment type="similarity">
    <text evidence="2 11">Belongs to the sodium:solute symporter (SSF) (TC 2.A.21) family.</text>
</comment>
<evidence type="ECO:0000256" key="4">
    <source>
        <dbReference type="ARBA" id="ARBA00022475"/>
    </source>
</evidence>
<keyword evidence="8" id="KW-0406">Ion transport</keyword>
<keyword evidence="7" id="KW-0915">Sodium</keyword>
<feature type="transmembrane region" description="Helical" evidence="12">
    <location>
        <begin position="42"/>
        <end position="62"/>
    </location>
</feature>
<keyword evidence="14" id="KW-1185">Reference proteome</keyword>
<dbReference type="PANTHER" id="PTHR42985">
    <property type="entry name" value="SODIUM-COUPLED MONOCARBOXYLATE TRANSPORTER"/>
    <property type="match status" value="1"/>
</dbReference>
<gene>
    <name evidence="13" type="ORF">ACFSRY_11045</name>
</gene>
<feature type="transmembrane region" description="Helical" evidence="12">
    <location>
        <begin position="6"/>
        <end position="22"/>
    </location>
</feature>
<feature type="transmembrane region" description="Helical" evidence="12">
    <location>
        <begin position="459"/>
        <end position="478"/>
    </location>
</feature>
<comment type="subcellular location">
    <subcellularLocation>
        <location evidence="1">Cell membrane</location>
        <topology evidence="1">Multi-pass membrane protein</topology>
    </subcellularLocation>
</comment>
<evidence type="ECO:0000256" key="2">
    <source>
        <dbReference type="ARBA" id="ARBA00006434"/>
    </source>
</evidence>
<evidence type="ECO:0000256" key="7">
    <source>
        <dbReference type="ARBA" id="ARBA00023053"/>
    </source>
</evidence>
<dbReference type="Proteomes" id="UP001597544">
    <property type="component" value="Unassembled WGS sequence"/>
</dbReference>
<feature type="transmembrane region" description="Helical" evidence="12">
    <location>
        <begin position="484"/>
        <end position="506"/>
    </location>
</feature>
<keyword evidence="5 12" id="KW-0812">Transmembrane</keyword>
<feature type="transmembrane region" description="Helical" evidence="12">
    <location>
        <begin position="74"/>
        <end position="96"/>
    </location>
</feature>
<dbReference type="InterPro" id="IPR001734">
    <property type="entry name" value="Na/solute_symporter"/>
</dbReference>
<organism evidence="13 14">
    <name type="scientific">Pontibacter locisalis</name>
    <dbReference type="NCBI Taxonomy" id="1719035"/>
    <lineage>
        <taxon>Bacteria</taxon>
        <taxon>Pseudomonadati</taxon>
        <taxon>Bacteroidota</taxon>
        <taxon>Cytophagia</taxon>
        <taxon>Cytophagales</taxon>
        <taxon>Hymenobacteraceae</taxon>
        <taxon>Pontibacter</taxon>
    </lineage>
</organism>
<evidence type="ECO:0000256" key="10">
    <source>
        <dbReference type="ARBA" id="ARBA00023201"/>
    </source>
</evidence>
<feature type="transmembrane region" description="Helical" evidence="12">
    <location>
        <begin position="394"/>
        <end position="417"/>
    </location>
</feature>
<feature type="transmembrane region" description="Helical" evidence="12">
    <location>
        <begin position="538"/>
        <end position="558"/>
    </location>
</feature>
<evidence type="ECO:0000313" key="13">
    <source>
        <dbReference type="EMBL" id="MFD2514404.1"/>
    </source>
</evidence>
<reference evidence="14" key="1">
    <citation type="journal article" date="2019" name="Int. J. Syst. Evol. Microbiol.">
        <title>The Global Catalogue of Microorganisms (GCM) 10K type strain sequencing project: providing services to taxonomists for standard genome sequencing and annotation.</title>
        <authorList>
            <consortium name="The Broad Institute Genomics Platform"/>
            <consortium name="The Broad Institute Genome Sequencing Center for Infectious Disease"/>
            <person name="Wu L."/>
            <person name="Ma J."/>
        </authorList>
    </citation>
    <scope>NUCLEOTIDE SEQUENCE [LARGE SCALE GENOMIC DNA]</scope>
    <source>
        <strain evidence="14">KCTC 42498</strain>
    </source>
</reference>
<feature type="transmembrane region" description="Helical" evidence="12">
    <location>
        <begin position="231"/>
        <end position="250"/>
    </location>
</feature>
<dbReference type="Pfam" id="PF00474">
    <property type="entry name" value="SSF"/>
    <property type="match status" value="2"/>
</dbReference>
<dbReference type="CDD" id="cd11494">
    <property type="entry name" value="SLC5sbd_NIS-like_u2"/>
    <property type="match status" value="1"/>
</dbReference>
<evidence type="ECO:0000313" key="14">
    <source>
        <dbReference type="Proteomes" id="UP001597544"/>
    </source>
</evidence>
<keyword evidence="9 12" id="KW-0472">Membrane</keyword>
<dbReference type="InterPro" id="IPR038377">
    <property type="entry name" value="Na/Glc_symporter_sf"/>
</dbReference>
<evidence type="ECO:0000256" key="1">
    <source>
        <dbReference type="ARBA" id="ARBA00004651"/>
    </source>
</evidence>
<dbReference type="PROSITE" id="PS50283">
    <property type="entry name" value="NA_SOLUT_SYMP_3"/>
    <property type="match status" value="1"/>
</dbReference>
<feature type="transmembrane region" description="Helical" evidence="12">
    <location>
        <begin position="271"/>
        <end position="296"/>
    </location>
</feature>
<feature type="transmembrane region" description="Helical" evidence="12">
    <location>
        <begin position="513"/>
        <end position="532"/>
    </location>
</feature>
<dbReference type="Gene3D" id="1.20.1730.10">
    <property type="entry name" value="Sodium/glucose cotransporter"/>
    <property type="match status" value="1"/>
</dbReference>